<evidence type="ECO:0000313" key="2">
    <source>
        <dbReference type="Proteomes" id="UP000219338"/>
    </source>
</evidence>
<sequence>MNVLSAHESKRSPAMKHLFAVPSDSERLYHATTLVVSDDSESLTYTLDRHPSAIHPITTLANSTRLLLPDPPSSRPYTRSLLPEFVPSACPSARTPPFHPYSLRRLPRRHDHRRTVCHDDNDRVGGSTFSVQIGDWSRNLE</sequence>
<dbReference type="AlphaFoldDB" id="A0A284RE61"/>
<evidence type="ECO:0000313" key="1">
    <source>
        <dbReference type="EMBL" id="SJL07049.1"/>
    </source>
</evidence>
<proteinExistence type="predicted"/>
<name>A0A284RE61_ARMOS</name>
<reference evidence="2" key="1">
    <citation type="journal article" date="2017" name="Nat. Ecol. Evol.">
        <title>Genome expansion and lineage-specific genetic innovations in the forest pathogenic fungi Armillaria.</title>
        <authorList>
            <person name="Sipos G."/>
            <person name="Prasanna A.N."/>
            <person name="Walter M.C."/>
            <person name="O'Connor E."/>
            <person name="Balint B."/>
            <person name="Krizsan K."/>
            <person name="Kiss B."/>
            <person name="Hess J."/>
            <person name="Varga T."/>
            <person name="Slot J."/>
            <person name="Riley R."/>
            <person name="Boka B."/>
            <person name="Rigling D."/>
            <person name="Barry K."/>
            <person name="Lee J."/>
            <person name="Mihaltcheva S."/>
            <person name="LaButti K."/>
            <person name="Lipzen A."/>
            <person name="Waldron R."/>
            <person name="Moloney N.M."/>
            <person name="Sperisen C."/>
            <person name="Kredics L."/>
            <person name="Vagvoelgyi C."/>
            <person name="Patrignani A."/>
            <person name="Fitzpatrick D."/>
            <person name="Nagy I."/>
            <person name="Doyle S."/>
            <person name="Anderson J.B."/>
            <person name="Grigoriev I.V."/>
            <person name="Gueldener U."/>
            <person name="Muensterkoetter M."/>
            <person name="Nagy L.G."/>
        </authorList>
    </citation>
    <scope>NUCLEOTIDE SEQUENCE [LARGE SCALE GENOMIC DNA]</scope>
    <source>
        <strain evidence="2">C18/9</strain>
    </source>
</reference>
<protein>
    <submittedName>
        <fullName evidence="1">Uncharacterized protein</fullName>
    </submittedName>
</protein>
<organism evidence="1 2">
    <name type="scientific">Armillaria ostoyae</name>
    <name type="common">Armillaria root rot fungus</name>
    <dbReference type="NCBI Taxonomy" id="47428"/>
    <lineage>
        <taxon>Eukaryota</taxon>
        <taxon>Fungi</taxon>
        <taxon>Dikarya</taxon>
        <taxon>Basidiomycota</taxon>
        <taxon>Agaricomycotina</taxon>
        <taxon>Agaricomycetes</taxon>
        <taxon>Agaricomycetidae</taxon>
        <taxon>Agaricales</taxon>
        <taxon>Marasmiineae</taxon>
        <taxon>Physalacriaceae</taxon>
        <taxon>Armillaria</taxon>
    </lineage>
</organism>
<keyword evidence="2" id="KW-1185">Reference proteome</keyword>
<accession>A0A284RE61</accession>
<dbReference type="Proteomes" id="UP000219338">
    <property type="component" value="Unassembled WGS sequence"/>
</dbReference>
<gene>
    <name evidence="1" type="ORF">ARMOST_10392</name>
</gene>
<dbReference type="EMBL" id="FUEG01000007">
    <property type="protein sequence ID" value="SJL07049.1"/>
    <property type="molecule type" value="Genomic_DNA"/>
</dbReference>